<dbReference type="HOGENOM" id="CLU_011993_0_0_1"/>
<reference evidence="2 3" key="1">
    <citation type="journal article" date="2012" name="Proc. Natl. Acad. Sci. U.S.A.">
        <title>Comparative genomics of Ceriporiopsis subvermispora and Phanerochaete chrysosporium provide insight into selective ligninolysis.</title>
        <authorList>
            <person name="Fernandez-Fueyo E."/>
            <person name="Ruiz-Duenas F.J."/>
            <person name="Ferreira P."/>
            <person name="Floudas D."/>
            <person name="Hibbett D.S."/>
            <person name="Canessa P."/>
            <person name="Larrondo L.F."/>
            <person name="James T.Y."/>
            <person name="Seelenfreund D."/>
            <person name="Lobos S."/>
            <person name="Polanco R."/>
            <person name="Tello M."/>
            <person name="Honda Y."/>
            <person name="Watanabe T."/>
            <person name="Watanabe T."/>
            <person name="Ryu J.S."/>
            <person name="Kubicek C.P."/>
            <person name="Schmoll M."/>
            <person name="Gaskell J."/>
            <person name="Hammel K.E."/>
            <person name="St John F.J."/>
            <person name="Vanden Wymelenberg A."/>
            <person name="Sabat G."/>
            <person name="Splinter BonDurant S."/>
            <person name="Syed K."/>
            <person name="Yadav J.S."/>
            <person name="Doddapaneni H."/>
            <person name="Subramanian V."/>
            <person name="Lavin J.L."/>
            <person name="Oguiza J.A."/>
            <person name="Perez G."/>
            <person name="Pisabarro A.G."/>
            <person name="Ramirez L."/>
            <person name="Santoyo F."/>
            <person name="Master E."/>
            <person name="Coutinho P.M."/>
            <person name="Henrissat B."/>
            <person name="Lombard V."/>
            <person name="Magnuson J.K."/>
            <person name="Kuees U."/>
            <person name="Hori C."/>
            <person name="Igarashi K."/>
            <person name="Samejima M."/>
            <person name="Held B.W."/>
            <person name="Barry K.W."/>
            <person name="LaButti K.M."/>
            <person name="Lapidus A."/>
            <person name="Lindquist E.A."/>
            <person name="Lucas S.M."/>
            <person name="Riley R."/>
            <person name="Salamov A.A."/>
            <person name="Hoffmeister D."/>
            <person name="Schwenk D."/>
            <person name="Hadar Y."/>
            <person name="Yarden O."/>
            <person name="de Vries R.P."/>
            <person name="Wiebenga A."/>
            <person name="Stenlid J."/>
            <person name="Eastwood D."/>
            <person name="Grigoriev I.V."/>
            <person name="Berka R.M."/>
            <person name="Blanchette R.A."/>
            <person name="Kersten P."/>
            <person name="Martinez A.T."/>
            <person name="Vicuna R."/>
            <person name="Cullen D."/>
        </authorList>
    </citation>
    <scope>NUCLEOTIDE SEQUENCE [LARGE SCALE GENOMIC DNA]</scope>
    <source>
        <strain evidence="2 3">B</strain>
    </source>
</reference>
<keyword evidence="3" id="KW-1185">Reference proteome</keyword>
<dbReference type="OrthoDB" id="3220023at2759"/>
<sequence length="674" mass="76992">MSKIATAVPSGSAPSQTQTVAISRATAPAQTAPLGRLSKRAKKRARREAALSPEDGEIATTECYLAKMPLEILAEILAHTSSPRDVLALARCNKYFCNTLCNRSSTFIWRHARANCEPGPVPDPLPNFTEPAYAAFLFDAGACEVCKKRTKSMYWSFLLQARLCDEAQCKPKWQSSLRKLSSKDPERYKEISTWLPRLERPFHSVQEFMMQQLLGDVTPSVYIRRSDWQAAADELNKAMLLPATMSEYLREKQLLADRLPARIEWTKKLTIWSDMFRAKHRVVKAANDQMTRQLAKTEGWVPFYLLQSGTYSMLYRSKTTSLETIELRDFAVVRSTVSEEITQNLDRAKRRKKEAAYATRREEVDQIYITAQRGSKEVMPTLREFRKLPVMRVLQATATESEDIHKSKFVAELMKDNLREWQEKARAGFAALLGFSEWSNTSKKLLHPVDRLTARFRCTVCDKRRKKPEAESYTFEEACRHECSHHDTNKRGRQNWSVDQFAPDQQVIDFVHGVLRHYGVSAEDRESLAAVPEREPTILCLSCPSKIVMGFDHALKHCKRHPEMKFTVIESAEAQKYLHDGPIPRGATLLNMCLPIKARQKPQAAIYGCRHCRNLSQPEHTQGEVAGEQEASSARYARVAAKRKPYSFNGLRSHVKSMHGLERIGDEDFYEQKP</sequence>
<accession>M2R9N1</accession>
<name>M2R9N1_CERS8</name>
<dbReference type="InterPro" id="IPR036047">
    <property type="entry name" value="F-box-like_dom_sf"/>
</dbReference>
<dbReference type="SUPFAM" id="SSF81383">
    <property type="entry name" value="F-box domain"/>
    <property type="match status" value="1"/>
</dbReference>
<protein>
    <recommendedName>
        <fullName evidence="4">F-box domain-containing protein</fullName>
    </recommendedName>
</protein>
<feature type="compositionally biased region" description="Polar residues" evidence="1">
    <location>
        <begin position="12"/>
        <end position="21"/>
    </location>
</feature>
<feature type="region of interest" description="Disordered" evidence="1">
    <location>
        <begin position="1"/>
        <end position="52"/>
    </location>
</feature>
<dbReference type="AlphaFoldDB" id="M2R9N1"/>
<evidence type="ECO:0000313" key="2">
    <source>
        <dbReference type="EMBL" id="EMD35456.1"/>
    </source>
</evidence>
<evidence type="ECO:0000256" key="1">
    <source>
        <dbReference type="SAM" id="MobiDB-lite"/>
    </source>
</evidence>
<proteinExistence type="predicted"/>
<dbReference type="EMBL" id="KB445800">
    <property type="protein sequence ID" value="EMD35456.1"/>
    <property type="molecule type" value="Genomic_DNA"/>
</dbReference>
<feature type="compositionally biased region" description="Basic residues" evidence="1">
    <location>
        <begin position="37"/>
        <end position="46"/>
    </location>
</feature>
<evidence type="ECO:0000313" key="3">
    <source>
        <dbReference type="Proteomes" id="UP000016930"/>
    </source>
</evidence>
<evidence type="ECO:0008006" key="4">
    <source>
        <dbReference type="Google" id="ProtNLM"/>
    </source>
</evidence>
<organism evidence="2 3">
    <name type="scientific">Ceriporiopsis subvermispora (strain B)</name>
    <name type="common">White-rot fungus</name>
    <name type="synonym">Gelatoporia subvermispora</name>
    <dbReference type="NCBI Taxonomy" id="914234"/>
    <lineage>
        <taxon>Eukaryota</taxon>
        <taxon>Fungi</taxon>
        <taxon>Dikarya</taxon>
        <taxon>Basidiomycota</taxon>
        <taxon>Agaricomycotina</taxon>
        <taxon>Agaricomycetes</taxon>
        <taxon>Polyporales</taxon>
        <taxon>Gelatoporiaceae</taxon>
        <taxon>Gelatoporia</taxon>
    </lineage>
</organism>
<dbReference type="Proteomes" id="UP000016930">
    <property type="component" value="Unassembled WGS sequence"/>
</dbReference>
<gene>
    <name evidence="2" type="ORF">CERSUDRAFT_124760</name>
</gene>